<sequence length="662" mass="72187">MPDFYPSISQVKTIRVPPDALTGYVHLNFFAVFDHEEQPQGQWEIWTDLPFVDDQGNLPSHPGEWRAKAFHAVAVPNGAVNGVDKANGVSTTSITIRSLDLPEPSLPPATLATTLVIPAELDREFAYTFRHVHPEGQIHWQSGMGGNGVVRLKATDKADETGPIKSGSYPPYVNVFEDSLDWDWSGIAVTLHEGKKRIQTPRLNAIPHKGRILPTLVLLHGPPTPHLAPFARLSSTKLATPSEGASASYQAIISPIDNPLIQFGKLPMIGMEGGSPSYALGVDTTPTEVLRAAVGSAKGDQSHLLVAEVKQGKETSQDVGALFYISSDGDSEPIQVIVDAVYHQAARDIAIEIPDRLSGHSPLLIVSSESSSIPSYVPGRDNNFARHIPAHIYPGAAADVLRVFEFFELRGAGADDTIWIAVPEADSAELGEKEVEIHPIDPVDNPAYFDIPKDLDVQSNNVLDGFVTPQTELVPPSSATAPASTDRKEQGGSWIWGVIARFFESIWRMILWPFRSKIVPPRIETEDNNGQTVTDERTPLLEVGQYDNQELGLTFPQSRAAASTTATPAAAPPNPQTPMLSPIPHTVAIRSYARLTFNATTPLRFFLPPGSASVEERLKFTFKSEEGKDWESLKVDVKRHGEGNVLEGLADVKLKEVMIERV</sequence>
<evidence type="ECO:0000313" key="3">
    <source>
        <dbReference type="Proteomes" id="UP000095149"/>
    </source>
</evidence>
<dbReference type="AlphaFoldDB" id="A0A1E3JLT9"/>
<gene>
    <name evidence="2" type="ORF">I350_06436</name>
</gene>
<feature type="compositionally biased region" description="Low complexity" evidence="1">
    <location>
        <begin position="560"/>
        <end position="569"/>
    </location>
</feature>
<dbReference type="EMBL" id="MEKH01000010">
    <property type="protein sequence ID" value="ODO01616.1"/>
    <property type="molecule type" value="Genomic_DNA"/>
</dbReference>
<dbReference type="Proteomes" id="UP000095149">
    <property type="component" value="Unassembled WGS sequence"/>
</dbReference>
<evidence type="ECO:0000256" key="1">
    <source>
        <dbReference type="SAM" id="MobiDB-lite"/>
    </source>
</evidence>
<evidence type="ECO:0000313" key="2">
    <source>
        <dbReference type="EMBL" id="ODO01616.1"/>
    </source>
</evidence>
<feature type="region of interest" description="Disordered" evidence="1">
    <location>
        <begin position="468"/>
        <end position="488"/>
    </location>
</feature>
<name>A0A1E3JLT9_9TREE</name>
<comment type="caution">
    <text evidence="2">The sequence shown here is derived from an EMBL/GenBank/DDBJ whole genome shotgun (WGS) entry which is preliminary data.</text>
</comment>
<organism evidence="2 3">
    <name type="scientific">Cryptococcus amylolentus CBS 6273</name>
    <dbReference type="NCBI Taxonomy" id="1296118"/>
    <lineage>
        <taxon>Eukaryota</taxon>
        <taxon>Fungi</taxon>
        <taxon>Dikarya</taxon>
        <taxon>Basidiomycota</taxon>
        <taxon>Agaricomycotina</taxon>
        <taxon>Tremellomycetes</taxon>
        <taxon>Tremellales</taxon>
        <taxon>Cryptococcaceae</taxon>
        <taxon>Cryptococcus</taxon>
    </lineage>
</organism>
<reference evidence="2 3" key="1">
    <citation type="submission" date="2016-06" db="EMBL/GenBank/DDBJ databases">
        <title>Evolution of pathogenesis and genome organization in the Tremellales.</title>
        <authorList>
            <person name="Cuomo C."/>
            <person name="Litvintseva A."/>
            <person name="Heitman J."/>
            <person name="Chen Y."/>
            <person name="Sun S."/>
            <person name="Springer D."/>
            <person name="Dromer F."/>
            <person name="Young S."/>
            <person name="Zeng Q."/>
            <person name="Chapman S."/>
            <person name="Gujja S."/>
            <person name="Saif S."/>
            <person name="Birren B."/>
        </authorList>
    </citation>
    <scope>NUCLEOTIDE SEQUENCE [LARGE SCALE GENOMIC DNA]</scope>
    <source>
        <strain evidence="2 3">CBS 6273</strain>
    </source>
</reference>
<dbReference type="OrthoDB" id="3178019at2759"/>
<feature type="region of interest" description="Disordered" evidence="1">
    <location>
        <begin position="558"/>
        <end position="580"/>
    </location>
</feature>
<protein>
    <submittedName>
        <fullName evidence="2">Uncharacterized protein</fullName>
    </submittedName>
</protein>
<accession>A0A1E3JLT9</accession>
<proteinExistence type="predicted"/>